<dbReference type="AlphaFoldDB" id="A0AAV4PNP0"/>
<sequence>MTYMEEGAHVPLINARSRSTGDYEEMMQEGMLVIHTQSEAALKEKYNTSFQEEAFTHNNRGRNGQCRFLVPPQLQFGSKIFPESSHLSLSPSNIMKGILDNFFTVIIPDFDTRVLKVTEFLTFPDYLYCQRRCNFLHASFTQLDYIRLRSKLEDYEVSQRQIAAKHNKNSNGYS</sequence>
<gene>
    <name evidence="1" type="ORF">CEXT_387561</name>
</gene>
<proteinExistence type="predicted"/>
<keyword evidence="2" id="KW-1185">Reference proteome</keyword>
<organism evidence="1 2">
    <name type="scientific">Caerostris extrusa</name>
    <name type="common">Bark spider</name>
    <name type="synonym">Caerostris bankana</name>
    <dbReference type="NCBI Taxonomy" id="172846"/>
    <lineage>
        <taxon>Eukaryota</taxon>
        <taxon>Metazoa</taxon>
        <taxon>Ecdysozoa</taxon>
        <taxon>Arthropoda</taxon>
        <taxon>Chelicerata</taxon>
        <taxon>Arachnida</taxon>
        <taxon>Araneae</taxon>
        <taxon>Araneomorphae</taxon>
        <taxon>Entelegynae</taxon>
        <taxon>Araneoidea</taxon>
        <taxon>Araneidae</taxon>
        <taxon>Caerostris</taxon>
    </lineage>
</organism>
<comment type="caution">
    <text evidence="1">The sequence shown here is derived from an EMBL/GenBank/DDBJ whole genome shotgun (WGS) entry which is preliminary data.</text>
</comment>
<dbReference type="Proteomes" id="UP001054945">
    <property type="component" value="Unassembled WGS sequence"/>
</dbReference>
<protein>
    <submittedName>
        <fullName evidence="1">Uncharacterized protein</fullName>
    </submittedName>
</protein>
<reference evidence="1 2" key="1">
    <citation type="submission" date="2021-06" db="EMBL/GenBank/DDBJ databases">
        <title>Caerostris extrusa draft genome.</title>
        <authorList>
            <person name="Kono N."/>
            <person name="Arakawa K."/>
        </authorList>
    </citation>
    <scope>NUCLEOTIDE SEQUENCE [LARGE SCALE GENOMIC DNA]</scope>
</reference>
<dbReference type="EMBL" id="BPLR01004995">
    <property type="protein sequence ID" value="GIX99022.1"/>
    <property type="molecule type" value="Genomic_DNA"/>
</dbReference>
<evidence type="ECO:0000313" key="2">
    <source>
        <dbReference type="Proteomes" id="UP001054945"/>
    </source>
</evidence>
<name>A0AAV4PNP0_CAEEX</name>
<evidence type="ECO:0000313" key="1">
    <source>
        <dbReference type="EMBL" id="GIX99022.1"/>
    </source>
</evidence>
<accession>A0AAV4PNP0</accession>